<gene>
    <name evidence="2" type="ORF">ACLA_016680</name>
</gene>
<evidence type="ECO:0000259" key="1">
    <source>
        <dbReference type="Pfam" id="PF00024"/>
    </source>
</evidence>
<dbReference type="RefSeq" id="XP_001274648.1">
    <property type="nucleotide sequence ID" value="XM_001274647.1"/>
</dbReference>
<dbReference type="Pfam" id="PF00024">
    <property type="entry name" value="PAN_1"/>
    <property type="match status" value="1"/>
</dbReference>
<dbReference type="GeneID" id="4706938"/>
<protein>
    <recommendedName>
        <fullName evidence="1">Apple domain-containing protein</fullName>
    </recommendedName>
</protein>
<name>A1CBV4_ASPCL</name>
<dbReference type="STRING" id="344612.A1CBV4"/>
<keyword evidence="3" id="KW-1185">Reference proteome</keyword>
<sequence length="140" mass="15050">MADFQCPGINKTMIAGSTGALFTVLCGVDWPKGDPAMTGNGNVADLGRATVYSLQECINACLKSYENCKAVTYQANLTASFDGEQDGNCWFKDRAGKYFPGADTSVAAVLNLLIKDVSAPTGFKLIGKWGVEFYRLTSKR</sequence>
<feature type="domain" description="Apple" evidence="1">
    <location>
        <begin position="49"/>
        <end position="96"/>
    </location>
</feature>
<dbReference type="OrthoDB" id="5358884at2759"/>
<dbReference type="HOGENOM" id="CLU_1834709_0_0_1"/>
<reference evidence="2 3" key="1">
    <citation type="journal article" date="2008" name="PLoS Genet.">
        <title>Genomic islands in the pathogenic filamentous fungus Aspergillus fumigatus.</title>
        <authorList>
            <person name="Fedorova N.D."/>
            <person name="Khaldi N."/>
            <person name="Joardar V.S."/>
            <person name="Maiti R."/>
            <person name="Amedeo P."/>
            <person name="Anderson M.J."/>
            <person name="Crabtree J."/>
            <person name="Silva J.C."/>
            <person name="Badger J.H."/>
            <person name="Albarraq A."/>
            <person name="Angiuoli S."/>
            <person name="Bussey H."/>
            <person name="Bowyer P."/>
            <person name="Cotty P.J."/>
            <person name="Dyer P.S."/>
            <person name="Egan A."/>
            <person name="Galens K."/>
            <person name="Fraser-Liggett C.M."/>
            <person name="Haas B.J."/>
            <person name="Inman J.M."/>
            <person name="Kent R."/>
            <person name="Lemieux S."/>
            <person name="Malavazi I."/>
            <person name="Orvis J."/>
            <person name="Roemer T."/>
            <person name="Ronning C.M."/>
            <person name="Sundaram J.P."/>
            <person name="Sutton G."/>
            <person name="Turner G."/>
            <person name="Venter J.C."/>
            <person name="White O.R."/>
            <person name="Whitty B.R."/>
            <person name="Youngman P."/>
            <person name="Wolfe K.H."/>
            <person name="Goldman G.H."/>
            <person name="Wortman J.R."/>
            <person name="Jiang B."/>
            <person name="Denning D.W."/>
            <person name="Nierman W.C."/>
        </authorList>
    </citation>
    <scope>NUCLEOTIDE SEQUENCE [LARGE SCALE GENOMIC DNA]</scope>
    <source>
        <strain evidence="3">ATCC 1007 / CBS 513.65 / DSM 816 / NCTC 3887 / NRRL 1</strain>
    </source>
</reference>
<dbReference type="VEuPathDB" id="FungiDB:ACLA_016680"/>
<dbReference type="Proteomes" id="UP000006701">
    <property type="component" value="Unassembled WGS sequence"/>
</dbReference>
<dbReference type="InterPro" id="IPR003609">
    <property type="entry name" value="Pan_app"/>
</dbReference>
<dbReference type="AlphaFoldDB" id="A1CBV4"/>
<evidence type="ECO:0000313" key="2">
    <source>
        <dbReference type="EMBL" id="EAW13222.1"/>
    </source>
</evidence>
<evidence type="ECO:0000313" key="3">
    <source>
        <dbReference type="Proteomes" id="UP000006701"/>
    </source>
</evidence>
<organism evidence="2 3">
    <name type="scientific">Aspergillus clavatus (strain ATCC 1007 / CBS 513.65 / DSM 816 / NCTC 3887 / NRRL 1 / QM 1276 / 107)</name>
    <dbReference type="NCBI Taxonomy" id="344612"/>
    <lineage>
        <taxon>Eukaryota</taxon>
        <taxon>Fungi</taxon>
        <taxon>Dikarya</taxon>
        <taxon>Ascomycota</taxon>
        <taxon>Pezizomycotina</taxon>
        <taxon>Eurotiomycetes</taxon>
        <taxon>Eurotiomycetidae</taxon>
        <taxon>Eurotiales</taxon>
        <taxon>Aspergillaceae</taxon>
        <taxon>Aspergillus</taxon>
        <taxon>Aspergillus subgen. Fumigati</taxon>
    </lineage>
</organism>
<accession>A1CBV4</accession>
<dbReference type="KEGG" id="act:ACLA_016680"/>
<dbReference type="Gene3D" id="3.50.4.10">
    <property type="entry name" value="Hepatocyte Growth Factor"/>
    <property type="match status" value="1"/>
</dbReference>
<dbReference type="EMBL" id="DS027049">
    <property type="protein sequence ID" value="EAW13222.1"/>
    <property type="molecule type" value="Genomic_DNA"/>
</dbReference>
<proteinExistence type="predicted"/>